<dbReference type="Proteomes" id="UP000746471">
    <property type="component" value="Unassembled WGS sequence"/>
</dbReference>
<dbReference type="Pfam" id="PF02811">
    <property type="entry name" value="PHP"/>
    <property type="match status" value="1"/>
</dbReference>
<dbReference type="InterPro" id="IPR016195">
    <property type="entry name" value="Pol/histidinol_Pase-like"/>
</dbReference>
<dbReference type="RefSeq" id="WP_213235074.1">
    <property type="nucleotide sequence ID" value="NZ_JAHBCL010000001.1"/>
</dbReference>
<dbReference type="InterPro" id="IPR052018">
    <property type="entry name" value="PHP_domain"/>
</dbReference>
<dbReference type="Gene3D" id="3.20.20.140">
    <property type="entry name" value="Metal-dependent hydrolases"/>
    <property type="match status" value="1"/>
</dbReference>
<evidence type="ECO:0000313" key="2">
    <source>
        <dbReference type="EMBL" id="MBS7525292.1"/>
    </source>
</evidence>
<proteinExistence type="predicted"/>
<accession>A0ABS5PKD2</accession>
<dbReference type="PANTHER" id="PTHR42924:SF3">
    <property type="entry name" value="POLYMERASE_HISTIDINOL PHOSPHATASE N-TERMINAL DOMAIN-CONTAINING PROTEIN"/>
    <property type="match status" value="1"/>
</dbReference>
<dbReference type="SUPFAM" id="SSF89550">
    <property type="entry name" value="PHP domain-like"/>
    <property type="match status" value="1"/>
</dbReference>
<protein>
    <submittedName>
        <fullName evidence="2">PHP domain-containing protein</fullName>
    </submittedName>
</protein>
<keyword evidence="3" id="KW-1185">Reference proteome</keyword>
<reference evidence="2 3" key="1">
    <citation type="submission" date="2021-05" db="EMBL/GenBank/DDBJ databases">
        <title>Fusibacter ferrireducens sp. nov., an anaerobic, sulfur- and Fe-reducing bacterium isolated from the mangrove sediment.</title>
        <authorList>
            <person name="Qiu D."/>
        </authorList>
    </citation>
    <scope>NUCLEOTIDE SEQUENCE [LARGE SCALE GENOMIC DNA]</scope>
    <source>
        <strain evidence="2 3">DSM 12116</strain>
    </source>
</reference>
<name>A0ABS5PKD2_9FIRM</name>
<evidence type="ECO:0000313" key="3">
    <source>
        <dbReference type="Proteomes" id="UP000746471"/>
    </source>
</evidence>
<gene>
    <name evidence="2" type="ORF">KHM83_01230</name>
</gene>
<organism evidence="2 3">
    <name type="scientific">Fusibacter paucivorans</name>
    <dbReference type="NCBI Taxonomy" id="76009"/>
    <lineage>
        <taxon>Bacteria</taxon>
        <taxon>Bacillati</taxon>
        <taxon>Bacillota</taxon>
        <taxon>Clostridia</taxon>
        <taxon>Eubacteriales</taxon>
        <taxon>Eubacteriales Family XII. Incertae Sedis</taxon>
        <taxon>Fusibacter</taxon>
    </lineage>
</organism>
<feature type="domain" description="PHP" evidence="1">
    <location>
        <begin position="8"/>
        <end position="196"/>
    </location>
</feature>
<dbReference type="InterPro" id="IPR004013">
    <property type="entry name" value="PHP_dom"/>
</dbReference>
<evidence type="ECO:0000259" key="1">
    <source>
        <dbReference type="Pfam" id="PF02811"/>
    </source>
</evidence>
<sequence>MKKYKFEMHFHTDESSKCGKVPAKDSVKTYMASGYDGVVVTDHFSAYEWGVPEPDRWPDICNAFLKGYRAAVESVGESKFKVILGMEIRFPGNDNDFLVYGIDEAFLYHHPWVYMLTLAAFYELAKDYQLLIVQAHPFRDGCTLADTALLHGIEVFNGNPRHDSRNELAREAAERAGVIALWGSDFHREGDFSGRYFELEELPETSAALAAIIRRQNGL</sequence>
<dbReference type="CDD" id="cd07432">
    <property type="entry name" value="PHP_HisPPase"/>
    <property type="match status" value="1"/>
</dbReference>
<dbReference type="PANTHER" id="PTHR42924">
    <property type="entry name" value="EXONUCLEASE"/>
    <property type="match status" value="1"/>
</dbReference>
<comment type="caution">
    <text evidence="2">The sequence shown here is derived from an EMBL/GenBank/DDBJ whole genome shotgun (WGS) entry which is preliminary data.</text>
</comment>
<dbReference type="EMBL" id="JAHBCL010000001">
    <property type="protein sequence ID" value="MBS7525292.1"/>
    <property type="molecule type" value="Genomic_DNA"/>
</dbReference>